<dbReference type="InterPro" id="IPR029489">
    <property type="entry name" value="OGT/SEC/SPY_C"/>
</dbReference>
<accession>B7KAQ2</accession>
<dbReference type="InterPro" id="IPR011990">
    <property type="entry name" value="TPR-like_helical_dom_sf"/>
</dbReference>
<dbReference type="SUPFAM" id="SSF53756">
    <property type="entry name" value="UDP-Glycosyltransferase/glycogen phosphorylase"/>
    <property type="match status" value="1"/>
</dbReference>
<dbReference type="OrthoDB" id="146908at2"/>
<protein>
    <recommendedName>
        <fullName evidence="6">O-GlcNAc transferase C-terminal domain-containing protein</fullName>
    </recommendedName>
</protein>
<reference evidence="8" key="1">
    <citation type="journal article" date="2011" name="MBio">
        <title>Novel metabolic attributes of the genus Cyanothece, comprising a group of unicellular nitrogen-fixing Cyanobacteria.</title>
        <authorList>
            <person name="Bandyopadhyay A."/>
            <person name="Elvitigala T."/>
            <person name="Welsh E."/>
            <person name="Stockel J."/>
            <person name="Liberton M."/>
            <person name="Min H."/>
            <person name="Sherman L.A."/>
            <person name="Pakrasi H.B."/>
        </authorList>
    </citation>
    <scope>NUCLEOTIDE SEQUENCE [LARGE SCALE GENOMIC DNA]</scope>
    <source>
        <strain evidence="8">PCC 7424</strain>
    </source>
</reference>
<keyword evidence="2" id="KW-0328">Glycosyltransferase</keyword>
<evidence type="ECO:0000313" key="8">
    <source>
        <dbReference type="Proteomes" id="UP000002384"/>
    </source>
</evidence>
<comment type="pathway">
    <text evidence="1">Protein modification; protein glycosylation.</text>
</comment>
<dbReference type="Gene3D" id="1.25.40.10">
    <property type="entry name" value="Tetratricopeptide repeat domain"/>
    <property type="match status" value="1"/>
</dbReference>
<evidence type="ECO:0000256" key="1">
    <source>
        <dbReference type="ARBA" id="ARBA00004922"/>
    </source>
</evidence>
<evidence type="ECO:0000313" key="7">
    <source>
        <dbReference type="EMBL" id="ACK68724.1"/>
    </source>
</evidence>
<organism evidence="7 8">
    <name type="scientific">Gloeothece citriformis (strain PCC 7424)</name>
    <name type="common">Cyanothece sp. (strain PCC 7424)</name>
    <dbReference type="NCBI Taxonomy" id="65393"/>
    <lineage>
        <taxon>Bacteria</taxon>
        <taxon>Bacillati</taxon>
        <taxon>Cyanobacteriota</taxon>
        <taxon>Cyanophyceae</taxon>
        <taxon>Oscillatoriophycideae</taxon>
        <taxon>Chroococcales</taxon>
        <taxon>Aphanothecaceae</taxon>
        <taxon>Gloeothece</taxon>
        <taxon>Gloeothece citriformis</taxon>
    </lineage>
</organism>
<keyword evidence="3" id="KW-0808">Transferase</keyword>
<dbReference type="RefSeq" id="WP_012597674.1">
    <property type="nucleotide sequence ID" value="NC_011729.1"/>
</dbReference>
<dbReference type="HOGENOM" id="CLU_022025_0_0_3"/>
<dbReference type="PANTHER" id="PTHR44835:SF1">
    <property type="entry name" value="PROTEIN O-GLCNAC TRANSFERASE"/>
    <property type="match status" value="1"/>
</dbReference>
<dbReference type="EMBL" id="CP001291">
    <property type="protein sequence ID" value="ACK68724.1"/>
    <property type="molecule type" value="Genomic_DNA"/>
</dbReference>
<dbReference type="AlphaFoldDB" id="B7KAQ2"/>
<dbReference type="eggNOG" id="COG3914">
    <property type="taxonomic scope" value="Bacteria"/>
</dbReference>
<evidence type="ECO:0000256" key="2">
    <source>
        <dbReference type="ARBA" id="ARBA00022676"/>
    </source>
</evidence>
<keyword evidence="8" id="KW-1185">Reference proteome</keyword>
<dbReference type="Proteomes" id="UP000002384">
    <property type="component" value="Chromosome"/>
</dbReference>
<dbReference type="Pfam" id="PF13844">
    <property type="entry name" value="Glyco_transf_41"/>
    <property type="match status" value="2"/>
</dbReference>
<dbReference type="InterPro" id="IPR051939">
    <property type="entry name" value="Glycosyltr_41/O-GlcNAc_trsf"/>
</dbReference>
<dbReference type="Gene3D" id="3.40.50.11380">
    <property type="match status" value="1"/>
</dbReference>
<gene>
    <name evidence="7" type="ordered locus">PCC7424_0256</name>
</gene>
<keyword evidence="5" id="KW-0802">TPR repeat</keyword>
<evidence type="ECO:0000256" key="5">
    <source>
        <dbReference type="ARBA" id="ARBA00022803"/>
    </source>
</evidence>
<dbReference type="GO" id="GO:0016757">
    <property type="term" value="F:glycosyltransferase activity"/>
    <property type="evidence" value="ECO:0007669"/>
    <property type="project" value="UniProtKB-KW"/>
</dbReference>
<dbReference type="PANTHER" id="PTHR44835">
    <property type="entry name" value="UDP-N-ACETYLGLUCOSAMINE--PEPTIDE N-ACETYLGLUCOSAMINYLTRANSFERASE SPINDLY-RELATED"/>
    <property type="match status" value="1"/>
</dbReference>
<feature type="domain" description="O-GlcNAc transferase C-terminal" evidence="6">
    <location>
        <begin position="325"/>
        <end position="509"/>
    </location>
</feature>
<dbReference type="CAZy" id="GT41">
    <property type="family name" value="Glycosyltransferase Family 41"/>
</dbReference>
<proteinExistence type="predicted"/>
<sequence length="719" mass="83662">MSWHPEAKQYLSENNYSSLQQFYEQLIDTEPENPSHYWYLGLSYLLNEQEEDAQTTWLLVMSQGEEEDIQQWTSQLVEILETEAQRQQHLGNYPLSWLIRAHLREIDPNLINNLLTLILLEIQLNTFKPSSLEDWGVIEGLKESSPDSVDSNLLLEVLAKVLPFPYHQVVSFVESSLPHIADPETFIKRVWTIASQMSNRHNQPLYAAEILKYGLHFQPNNLQLLQNLFSFYSQGRDNLKSLEMAHRFYELSETTALKLYGNYMIITSLIKGGNWTDLEPIKHRNQLLEQFSQENPTTLDPFLSSCFLDVNFLIPYLEDNPAQNTRIKNQIAQLFQTNWQTLSQKPSSSIPRLIQSSIKPLKIGYIAHTLRRHSIGWLTRWLFHYYNRKAFEIIIYLVNQPEDELTHKWFRANANQVYNLSDSPKTIAKKIEGDGINILVDLDSITNSTTYKVMALKPAPIQVTWLGFDGSGLPAIDYYIADRYVLPENAQDYYQEKIWRLPHCYMAVDGFETGVPTLRREDLNIANDAIIYLSTQTGFKRHPDTIRLQMKILKEVPNSYFLIQGLTDEEKIQQLFTEIAQQEGVNPNRLRFLPYYPTETYRANLTIADVVLDTYPFNGGTTTLDILWQGIPVVTRVGQQWASRNGYTLLINAGITEGIAWNDEDYIKWGIQLGTDEKLRQQINWKLRNSRKTAPLWNAKQFTQDMEEAYQQMWANFNF</sequence>
<dbReference type="KEGG" id="cyc:PCC7424_0256"/>
<dbReference type="SUPFAM" id="SSF48452">
    <property type="entry name" value="TPR-like"/>
    <property type="match status" value="1"/>
</dbReference>
<evidence type="ECO:0000259" key="6">
    <source>
        <dbReference type="Pfam" id="PF13844"/>
    </source>
</evidence>
<name>B7KAQ2_GLOC7</name>
<dbReference type="STRING" id="65393.PCC7424_0256"/>
<keyword evidence="4" id="KW-0677">Repeat</keyword>
<evidence type="ECO:0000256" key="4">
    <source>
        <dbReference type="ARBA" id="ARBA00022737"/>
    </source>
</evidence>
<feature type="domain" description="O-GlcNAc transferase C-terminal" evidence="6">
    <location>
        <begin position="519"/>
        <end position="706"/>
    </location>
</feature>
<evidence type="ECO:0000256" key="3">
    <source>
        <dbReference type="ARBA" id="ARBA00022679"/>
    </source>
</evidence>
<dbReference type="Gene3D" id="3.40.50.2000">
    <property type="entry name" value="Glycogen Phosphorylase B"/>
    <property type="match status" value="1"/>
</dbReference>